<proteinExistence type="predicted"/>
<feature type="non-terminal residue" evidence="2">
    <location>
        <position position="1"/>
    </location>
</feature>
<feature type="transmembrane region" description="Helical" evidence="1">
    <location>
        <begin position="20"/>
        <end position="46"/>
    </location>
</feature>
<evidence type="ECO:0000256" key="1">
    <source>
        <dbReference type="SAM" id="Phobius"/>
    </source>
</evidence>
<protein>
    <submittedName>
        <fullName evidence="2">Uncharacterized protein</fullName>
    </submittedName>
</protein>
<organism evidence="2">
    <name type="scientific">marine sediment metagenome</name>
    <dbReference type="NCBI Taxonomy" id="412755"/>
    <lineage>
        <taxon>unclassified sequences</taxon>
        <taxon>metagenomes</taxon>
        <taxon>ecological metagenomes</taxon>
    </lineage>
</organism>
<gene>
    <name evidence="2" type="ORF">LCGC14_2094960</name>
</gene>
<sequence length="52" mass="6237">PSFVFFTAWGYWNMFYYPHLGQWFSFFGGFAIVFVNTVWIVLAITYTGRRRA</sequence>
<dbReference type="AlphaFoldDB" id="A0A0F9EYZ5"/>
<accession>A0A0F9EYZ5</accession>
<reference evidence="2" key="1">
    <citation type="journal article" date="2015" name="Nature">
        <title>Complex archaea that bridge the gap between prokaryotes and eukaryotes.</title>
        <authorList>
            <person name="Spang A."/>
            <person name="Saw J.H."/>
            <person name="Jorgensen S.L."/>
            <person name="Zaremba-Niedzwiedzka K."/>
            <person name="Martijn J."/>
            <person name="Lind A.E."/>
            <person name="van Eijk R."/>
            <person name="Schleper C."/>
            <person name="Guy L."/>
            <person name="Ettema T.J."/>
        </authorList>
    </citation>
    <scope>NUCLEOTIDE SEQUENCE</scope>
</reference>
<dbReference type="EMBL" id="LAZR01025594">
    <property type="protein sequence ID" value="KKL71436.1"/>
    <property type="molecule type" value="Genomic_DNA"/>
</dbReference>
<evidence type="ECO:0000313" key="2">
    <source>
        <dbReference type="EMBL" id="KKL71436.1"/>
    </source>
</evidence>
<keyword evidence="1" id="KW-0812">Transmembrane</keyword>
<comment type="caution">
    <text evidence="2">The sequence shown here is derived from an EMBL/GenBank/DDBJ whole genome shotgun (WGS) entry which is preliminary data.</text>
</comment>
<keyword evidence="1" id="KW-0472">Membrane</keyword>
<keyword evidence="1" id="KW-1133">Transmembrane helix</keyword>
<name>A0A0F9EYZ5_9ZZZZ</name>